<evidence type="ECO:0000259" key="21">
    <source>
        <dbReference type="PROSITE" id="PS50109"/>
    </source>
</evidence>
<keyword evidence="20" id="KW-0812">Transmembrane</keyword>
<keyword evidence="10" id="KW-0378">Hydrolase</keyword>
<dbReference type="GO" id="GO:0004721">
    <property type="term" value="F:phosphoprotein phosphatase activity"/>
    <property type="evidence" value="ECO:0007669"/>
    <property type="project" value="UniProtKB-KW"/>
</dbReference>
<keyword evidence="24" id="KW-1185">Reference proteome</keyword>
<reference evidence="23 24" key="1">
    <citation type="submission" date="2016-05" db="EMBL/GenBank/DDBJ databases">
        <title>Genomic and physiological characterization of Planctopirus sp. isolated from fresh water lake.</title>
        <authorList>
            <person name="Subhash Y."/>
            <person name="Ramana C."/>
        </authorList>
    </citation>
    <scope>NUCLEOTIDE SEQUENCE [LARGE SCALE GENOMIC DNA]</scope>
    <source>
        <strain evidence="23 24">JC280</strain>
    </source>
</reference>
<comment type="catalytic activity">
    <reaction evidence="1">
        <text>ATP + protein L-histidine = ADP + protein N-phospho-L-histidine.</text>
        <dbReference type="EC" id="2.7.13.3"/>
    </reaction>
</comment>
<keyword evidence="6" id="KW-0597">Phosphoprotein</keyword>
<keyword evidence="20" id="KW-0472">Membrane</keyword>
<keyword evidence="20" id="KW-1133">Transmembrane helix</keyword>
<evidence type="ECO:0000256" key="9">
    <source>
        <dbReference type="ARBA" id="ARBA00022777"/>
    </source>
</evidence>
<evidence type="ECO:0000256" key="8">
    <source>
        <dbReference type="ARBA" id="ARBA00022741"/>
    </source>
</evidence>
<dbReference type="InterPro" id="IPR050980">
    <property type="entry name" value="2C_sensor_his_kinase"/>
</dbReference>
<dbReference type="SMART" id="SM00387">
    <property type="entry name" value="HATPase_c"/>
    <property type="match status" value="1"/>
</dbReference>
<evidence type="ECO:0000256" key="13">
    <source>
        <dbReference type="ARBA" id="ARBA00022912"/>
    </source>
</evidence>
<dbReference type="Gene3D" id="6.10.340.10">
    <property type="match status" value="1"/>
</dbReference>
<evidence type="ECO:0000256" key="4">
    <source>
        <dbReference type="ARBA" id="ARBA00004370"/>
    </source>
</evidence>
<dbReference type="EC" id="2.7.13.3" evidence="5"/>
<dbReference type="InterPro" id="IPR003661">
    <property type="entry name" value="HisK_dim/P_dom"/>
</dbReference>
<comment type="caution">
    <text evidence="23">The sequence shown here is derived from an EMBL/GenBank/DDBJ whole genome shotgun (WGS) entry which is preliminary data.</text>
</comment>
<evidence type="ECO:0000313" key="24">
    <source>
        <dbReference type="Proteomes" id="UP000094828"/>
    </source>
</evidence>
<dbReference type="InterPro" id="IPR004358">
    <property type="entry name" value="Sig_transdc_His_kin-like_C"/>
</dbReference>
<evidence type="ECO:0000256" key="19">
    <source>
        <dbReference type="ARBA" id="ARBA00041776"/>
    </source>
</evidence>
<dbReference type="Pfam" id="PF00672">
    <property type="entry name" value="HAMP"/>
    <property type="match status" value="1"/>
</dbReference>
<evidence type="ECO:0000256" key="10">
    <source>
        <dbReference type="ARBA" id="ARBA00022801"/>
    </source>
</evidence>
<evidence type="ECO:0000259" key="22">
    <source>
        <dbReference type="PROSITE" id="PS50885"/>
    </source>
</evidence>
<feature type="domain" description="Histidine kinase" evidence="21">
    <location>
        <begin position="303"/>
        <end position="543"/>
    </location>
</feature>
<dbReference type="InterPro" id="IPR003660">
    <property type="entry name" value="HAMP_dom"/>
</dbReference>
<keyword evidence="14" id="KW-0902">Two-component regulatory system</keyword>
<keyword evidence="8" id="KW-0547">Nucleotide-binding</keyword>
<keyword evidence="12" id="KW-0460">Magnesium</keyword>
<dbReference type="GO" id="GO:0005524">
    <property type="term" value="F:ATP binding"/>
    <property type="evidence" value="ECO:0007669"/>
    <property type="project" value="UniProtKB-KW"/>
</dbReference>
<comment type="subcellular location">
    <subcellularLocation>
        <location evidence="4">Membrane</location>
    </subcellularLocation>
</comment>
<evidence type="ECO:0000256" key="1">
    <source>
        <dbReference type="ARBA" id="ARBA00000085"/>
    </source>
</evidence>
<dbReference type="AlphaFoldDB" id="A0A1C3EN67"/>
<dbReference type="PROSITE" id="PS50109">
    <property type="entry name" value="HIS_KIN"/>
    <property type="match status" value="1"/>
</dbReference>
<dbReference type="Pfam" id="PF02518">
    <property type="entry name" value="HATPase_c"/>
    <property type="match status" value="1"/>
</dbReference>
<sequence length="543" mass="59401">MLRAYFPTTALKPGITILASLSINTSPLNSATKNRAEFRGDALSPAPAPQPRESVQWQLLKPLLAVLITGFFLASLTNAWLAIVTARANESARINELSASLQKASFPLNASVFKQLEELTGARFVAFAAPSSSQNSIIYQSSQLSLETSPLIMASSPSNGLSSRPQNIHAGGEHWLTRTIERPVGLPQGPASQLMILLPVESWQSLWWRAAIPPVLAGTLAAFVCVVIVIWISRRLTGPLLDVASQTTQIAQGNLSLLPVPHRNDEIRDLIVNVNSMSRELVQLHQSIRHGEQLRTLGQLGAGFAHQLRNAALGARMALEFSERGDSSSSDLESVQIALAQLQRMELYLDRFLRLSQPDRSHSPEENSGHVSTSQTMIRLGGLADGVLQLIEPLARHQHVKLHKDTSTFWEVEVRGDLVSLEQMLSNVVINALEAACSMEWTSEAKGQPGASFKFQPTVVLKCLASDHEVELCVCDNGPGPQANVQQTLFQPFVTTRPEGCGLGLSVAQEIATGHGGEITWNRQLEPDGTMWTIFRIRLRKQR</sequence>
<evidence type="ECO:0000256" key="3">
    <source>
        <dbReference type="ARBA" id="ARBA00001946"/>
    </source>
</evidence>
<dbReference type="Proteomes" id="UP000094828">
    <property type="component" value="Unassembled WGS sequence"/>
</dbReference>
<keyword evidence="13" id="KW-0904">Protein phosphatase</keyword>
<evidence type="ECO:0000256" key="7">
    <source>
        <dbReference type="ARBA" id="ARBA00022679"/>
    </source>
</evidence>
<dbReference type="SMART" id="SM00304">
    <property type="entry name" value="HAMP"/>
    <property type="match status" value="1"/>
</dbReference>
<dbReference type="PRINTS" id="PR00344">
    <property type="entry name" value="BCTRLSENSOR"/>
</dbReference>
<dbReference type="STRING" id="1841610.A6X21_02920"/>
<evidence type="ECO:0000256" key="12">
    <source>
        <dbReference type="ARBA" id="ARBA00022842"/>
    </source>
</evidence>
<evidence type="ECO:0000256" key="2">
    <source>
        <dbReference type="ARBA" id="ARBA00001936"/>
    </source>
</evidence>
<keyword evidence="11" id="KW-0067">ATP-binding</keyword>
<proteinExistence type="predicted"/>
<evidence type="ECO:0000256" key="17">
    <source>
        <dbReference type="ARBA" id="ARBA00023211"/>
    </source>
</evidence>
<evidence type="ECO:0000256" key="6">
    <source>
        <dbReference type="ARBA" id="ARBA00022553"/>
    </source>
</evidence>
<evidence type="ECO:0000256" key="14">
    <source>
        <dbReference type="ARBA" id="ARBA00023012"/>
    </source>
</evidence>
<dbReference type="SUPFAM" id="SSF55874">
    <property type="entry name" value="ATPase domain of HSP90 chaperone/DNA topoisomerase II/histidine kinase"/>
    <property type="match status" value="1"/>
</dbReference>
<dbReference type="InterPro" id="IPR003594">
    <property type="entry name" value="HATPase_dom"/>
</dbReference>
<protein>
    <recommendedName>
        <fullName evidence="18">Signal transduction histidine-protein kinase/phosphatase MprB</fullName>
        <ecNumber evidence="5">2.7.13.3</ecNumber>
    </recommendedName>
    <alternativeName>
        <fullName evidence="19">Mycobacterial persistence regulator B</fullName>
    </alternativeName>
</protein>
<keyword evidence="7" id="KW-0808">Transferase</keyword>
<organism evidence="23 24">
    <name type="scientific">Planctopirus hydrillae</name>
    <dbReference type="NCBI Taxonomy" id="1841610"/>
    <lineage>
        <taxon>Bacteria</taxon>
        <taxon>Pseudomonadati</taxon>
        <taxon>Planctomycetota</taxon>
        <taxon>Planctomycetia</taxon>
        <taxon>Planctomycetales</taxon>
        <taxon>Planctomycetaceae</taxon>
        <taxon>Planctopirus</taxon>
    </lineage>
</organism>
<feature type="transmembrane region" description="Helical" evidence="20">
    <location>
        <begin position="211"/>
        <end position="232"/>
    </location>
</feature>
<dbReference type="PANTHER" id="PTHR44936:SF9">
    <property type="entry name" value="SENSOR PROTEIN CREC"/>
    <property type="match status" value="1"/>
</dbReference>
<dbReference type="EMBL" id="LYDR01000039">
    <property type="protein sequence ID" value="ODA34649.1"/>
    <property type="molecule type" value="Genomic_DNA"/>
</dbReference>
<dbReference type="GO" id="GO:0000155">
    <property type="term" value="F:phosphorelay sensor kinase activity"/>
    <property type="evidence" value="ECO:0007669"/>
    <property type="project" value="InterPro"/>
</dbReference>
<keyword evidence="15" id="KW-0346">Stress response</keyword>
<keyword evidence="16" id="KW-0843">Virulence</keyword>
<name>A0A1C3EN67_9PLAN</name>
<evidence type="ECO:0000256" key="5">
    <source>
        <dbReference type="ARBA" id="ARBA00012438"/>
    </source>
</evidence>
<feature type="transmembrane region" description="Helical" evidence="20">
    <location>
        <begin position="63"/>
        <end position="84"/>
    </location>
</feature>
<keyword evidence="9" id="KW-0418">Kinase</keyword>
<dbReference type="CDD" id="cd00082">
    <property type="entry name" value="HisKA"/>
    <property type="match status" value="1"/>
</dbReference>
<dbReference type="InterPro" id="IPR036890">
    <property type="entry name" value="HATPase_C_sf"/>
</dbReference>
<evidence type="ECO:0000256" key="18">
    <source>
        <dbReference type="ARBA" id="ARBA00040454"/>
    </source>
</evidence>
<accession>A0A1C3EN67</accession>
<feature type="domain" description="HAMP" evidence="22">
    <location>
        <begin position="234"/>
        <end position="286"/>
    </location>
</feature>
<dbReference type="PANTHER" id="PTHR44936">
    <property type="entry name" value="SENSOR PROTEIN CREC"/>
    <property type="match status" value="1"/>
</dbReference>
<dbReference type="RefSeq" id="WP_068846121.1">
    <property type="nucleotide sequence ID" value="NZ_LYDR01000039.1"/>
</dbReference>
<evidence type="ECO:0000256" key="16">
    <source>
        <dbReference type="ARBA" id="ARBA00023026"/>
    </source>
</evidence>
<evidence type="ECO:0000256" key="20">
    <source>
        <dbReference type="SAM" id="Phobius"/>
    </source>
</evidence>
<dbReference type="InterPro" id="IPR005467">
    <property type="entry name" value="His_kinase_dom"/>
</dbReference>
<gene>
    <name evidence="23" type="ORF">A6X21_02920</name>
</gene>
<comment type="cofactor">
    <cofactor evidence="3">
        <name>Mg(2+)</name>
        <dbReference type="ChEBI" id="CHEBI:18420"/>
    </cofactor>
</comment>
<dbReference type="Gene3D" id="3.30.565.10">
    <property type="entry name" value="Histidine kinase-like ATPase, C-terminal domain"/>
    <property type="match status" value="1"/>
</dbReference>
<dbReference type="PROSITE" id="PS50885">
    <property type="entry name" value="HAMP"/>
    <property type="match status" value="1"/>
</dbReference>
<evidence type="ECO:0000256" key="15">
    <source>
        <dbReference type="ARBA" id="ARBA00023016"/>
    </source>
</evidence>
<dbReference type="CDD" id="cd06225">
    <property type="entry name" value="HAMP"/>
    <property type="match status" value="1"/>
</dbReference>
<evidence type="ECO:0000313" key="23">
    <source>
        <dbReference type="EMBL" id="ODA34649.1"/>
    </source>
</evidence>
<dbReference type="OrthoDB" id="1931120at2"/>
<dbReference type="GO" id="GO:0005886">
    <property type="term" value="C:plasma membrane"/>
    <property type="evidence" value="ECO:0007669"/>
    <property type="project" value="UniProtKB-SubCell"/>
</dbReference>
<evidence type="ECO:0000256" key="11">
    <source>
        <dbReference type="ARBA" id="ARBA00022840"/>
    </source>
</evidence>
<dbReference type="SMART" id="SM00388">
    <property type="entry name" value="HisKA"/>
    <property type="match status" value="1"/>
</dbReference>
<dbReference type="SUPFAM" id="SSF158472">
    <property type="entry name" value="HAMP domain-like"/>
    <property type="match status" value="1"/>
</dbReference>
<comment type="cofactor">
    <cofactor evidence="2">
        <name>Mn(2+)</name>
        <dbReference type="ChEBI" id="CHEBI:29035"/>
    </cofactor>
</comment>
<keyword evidence="17" id="KW-0464">Manganese</keyword>